<dbReference type="RefSeq" id="WP_379750899.1">
    <property type="nucleotide sequence ID" value="NZ_JBHSMR010000001.1"/>
</dbReference>
<comment type="caution">
    <text evidence="2">The sequence shown here is derived from an EMBL/GenBank/DDBJ whole genome shotgun (WGS) entry which is preliminary data.</text>
</comment>
<dbReference type="Proteomes" id="UP001596101">
    <property type="component" value="Unassembled WGS sequence"/>
</dbReference>
<gene>
    <name evidence="2" type="ORF">ACFPQ5_00695</name>
</gene>
<evidence type="ECO:0000313" key="3">
    <source>
        <dbReference type="Proteomes" id="UP001596101"/>
    </source>
</evidence>
<evidence type="ECO:0000313" key="2">
    <source>
        <dbReference type="EMBL" id="MFC5476688.1"/>
    </source>
</evidence>
<organism evidence="2 3">
    <name type="scientific">Massilia suwonensis</name>
    <dbReference type="NCBI Taxonomy" id="648895"/>
    <lineage>
        <taxon>Bacteria</taxon>
        <taxon>Pseudomonadati</taxon>
        <taxon>Pseudomonadota</taxon>
        <taxon>Betaproteobacteria</taxon>
        <taxon>Burkholderiales</taxon>
        <taxon>Oxalobacteraceae</taxon>
        <taxon>Telluria group</taxon>
        <taxon>Massilia</taxon>
    </lineage>
</organism>
<protein>
    <submittedName>
        <fullName evidence="2">ParB N-terminal domain-containing protein</fullName>
    </submittedName>
</protein>
<dbReference type="CDD" id="cd16387">
    <property type="entry name" value="ParB_N_Srx"/>
    <property type="match status" value="1"/>
</dbReference>
<dbReference type="Pfam" id="PF02195">
    <property type="entry name" value="ParB_N"/>
    <property type="match status" value="1"/>
</dbReference>
<sequence length="280" mass="31813">MNPTDTNSLVRSKVIIEGRIKAGSPPPAIPNSLPLESIEIIPQVFQHREDAQWASDDHVQTLVKVIKNSTKAAKKKPLEPLTVFWIGDGWALIDGHHRYKAYKAIGYADPVPVTVFSGTLDEAIGQALKGNSKDKLAMSKSEKTNAAWRLVISTGLSLNQLVDASTISKPTIIQMRNVMRTLKETDPGLDLDELTWHQALRKYQGKEEEDFEPDFEWRDKRIAKVAQKLSDTFGKEFKRKPELFWEAVRKYDSNLTDHFLKMHNVDPEDFSWSKADPNEF</sequence>
<reference evidence="3" key="1">
    <citation type="journal article" date="2019" name="Int. J. Syst. Evol. Microbiol.">
        <title>The Global Catalogue of Microorganisms (GCM) 10K type strain sequencing project: providing services to taxonomists for standard genome sequencing and annotation.</title>
        <authorList>
            <consortium name="The Broad Institute Genomics Platform"/>
            <consortium name="The Broad Institute Genome Sequencing Center for Infectious Disease"/>
            <person name="Wu L."/>
            <person name="Ma J."/>
        </authorList>
    </citation>
    <scope>NUCLEOTIDE SEQUENCE [LARGE SCALE GENOMIC DNA]</scope>
    <source>
        <strain evidence="3">CCUG 43111</strain>
    </source>
</reference>
<evidence type="ECO:0000259" key="1">
    <source>
        <dbReference type="Pfam" id="PF02195"/>
    </source>
</evidence>
<proteinExistence type="predicted"/>
<feature type="domain" description="ParB-like N-terminal" evidence="1">
    <location>
        <begin position="39"/>
        <end position="119"/>
    </location>
</feature>
<dbReference type="InterPro" id="IPR036086">
    <property type="entry name" value="ParB/Sulfiredoxin_sf"/>
</dbReference>
<keyword evidence="3" id="KW-1185">Reference proteome</keyword>
<name>A0ABW0MFH8_9BURK</name>
<dbReference type="InterPro" id="IPR003115">
    <property type="entry name" value="ParB_N"/>
</dbReference>
<accession>A0ABW0MFH8</accession>
<dbReference type="EMBL" id="JBHSMR010000001">
    <property type="protein sequence ID" value="MFC5476688.1"/>
    <property type="molecule type" value="Genomic_DNA"/>
</dbReference>
<dbReference type="SUPFAM" id="SSF110849">
    <property type="entry name" value="ParB/Sulfiredoxin"/>
    <property type="match status" value="1"/>
</dbReference>
<dbReference type="Gene3D" id="3.90.1530.10">
    <property type="entry name" value="Conserved hypothetical protein from pyrococcus furiosus pfu- 392566-001, ParB domain"/>
    <property type="match status" value="1"/>
</dbReference>